<dbReference type="Proteomes" id="UP000184038">
    <property type="component" value="Unassembled WGS sequence"/>
</dbReference>
<keyword evidence="3 5" id="KW-0762">Sugar transport</keyword>
<dbReference type="GO" id="GO:0015768">
    <property type="term" value="P:maltose transport"/>
    <property type="evidence" value="ECO:0007669"/>
    <property type="project" value="TreeGrafter"/>
</dbReference>
<keyword evidence="8" id="KW-1185">Reference proteome</keyword>
<comment type="similarity">
    <text evidence="1 5">Belongs to the bacterial solute-binding protein 1 family.</text>
</comment>
<evidence type="ECO:0000256" key="1">
    <source>
        <dbReference type="ARBA" id="ARBA00008520"/>
    </source>
</evidence>
<dbReference type="GO" id="GO:0055052">
    <property type="term" value="C:ATP-binding cassette (ABC) transporter complex, substrate-binding subunit-containing"/>
    <property type="evidence" value="ECO:0007669"/>
    <property type="project" value="TreeGrafter"/>
</dbReference>
<dbReference type="PRINTS" id="PR00181">
    <property type="entry name" value="MALTOSEBP"/>
</dbReference>
<dbReference type="RefSeq" id="WP_073284401.1">
    <property type="nucleotide sequence ID" value="NZ_FRCP01000007.1"/>
</dbReference>
<name>A0A1M7GX15_9FIRM</name>
<dbReference type="GO" id="GO:1901982">
    <property type="term" value="F:maltose binding"/>
    <property type="evidence" value="ECO:0007669"/>
    <property type="project" value="TreeGrafter"/>
</dbReference>
<dbReference type="AlphaFoldDB" id="A0A1M7GX15"/>
<dbReference type="InterPro" id="IPR006060">
    <property type="entry name" value="Maltose/Cyclodextrin-bd"/>
</dbReference>
<dbReference type="PANTHER" id="PTHR30061:SF50">
    <property type="entry name" value="MALTOSE_MALTODEXTRIN-BINDING PERIPLASMIC PROTEIN"/>
    <property type="match status" value="1"/>
</dbReference>
<dbReference type="STRING" id="1120996.SAMN02746066_01153"/>
<feature type="compositionally biased region" description="Basic and acidic residues" evidence="6">
    <location>
        <begin position="52"/>
        <end position="65"/>
    </location>
</feature>
<keyword evidence="5" id="KW-0449">Lipoprotein</keyword>
<feature type="region of interest" description="Disordered" evidence="6">
    <location>
        <begin position="25"/>
        <end position="66"/>
    </location>
</feature>
<organism evidence="7 8">
    <name type="scientific">Anaerosporobacter mobilis DSM 15930</name>
    <dbReference type="NCBI Taxonomy" id="1120996"/>
    <lineage>
        <taxon>Bacteria</taxon>
        <taxon>Bacillati</taxon>
        <taxon>Bacillota</taxon>
        <taxon>Clostridia</taxon>
        <taxon>Lachnospirales</taxon>
        <taxon>Lachnospiraceae</taxon>
        <taxon>Anaerosporobacter</taxon>
    </lineage>
</organism>
<proteinExistence type="inferred from homology"/>
<evidence type="ECO:0000256" key="3">
    <source>
        <dbReference type="ARBA" id="ARBA00022597"/>
    </source>
</evidence>
<dbReference type="EMBL" id="FRCP01000007">
    <property type="protein sequence ID" value="SHM20437.1"/>
    <property type="molecule type" value="Genomic_DNA"/>
</dbReference>
<dbReference type="OrthoDB" id="9766758at2"/>
<dbReference type="GO" id="GO:0015144">
    <property type="term" value="F:carbohydrate transmembrane transporter activity"/>
    <property type="evidence" value="ECO:0007669"/>
    <property type="project" value="InterPro"/>
</dbReference>
<sequence>MKKRRSFALCLVLILIVGSLAGCGKKNSNKDTSSNSKDNAVEATTDDTSTDQTKEADEQTTEETKPVSITVWHDGNEAIMQTIQDYINNKLVEDKITVTFEKKTGLTDQLKLYGNDSNNGPDMYFYAHDSLGMFAEMGILSPVTDVVDTSAMSDLLPMTVDACTYKDTQYMIPVYFETLLFMYNKDLWEGDMPTTTDALYDYMVAHTDTKAGTYAVVNQHSTAYNVAPYINGFGGYIIDKDAKAGLNEQATKDAITYNKKFADLEADGDYNTVTTLFNESKAAAIIGGPWLVSGINDAGINLGIKSLASFTLPNGNALAPYSGVQGIGVLKHAVDSKKEALAKVLTAITDMDLGIALAKTANCAPSNTTSYDDAEVAANEMVVAMKETAATAVPMPNIPEMSAMWGPTESLLAAVNKSGEDVNKAADTYQENAITAIKDMQ</sequence>
<dbReference type="PANTHER" id="PTHR30061">
    <property type="entry name" value="MALTOSE-BINDING PERIPLASMIC PROTEIN"/>
    <property type="match status" value="1"/>
</dbReference>
<evidence type="ECO:0000256" key="6">
    <source>
        <dbReference type="SAM" id="MobiDB-lite"/>
    </source>
</evidence>
<comment type="subcellular location">
    <subcellularLocation>
        <location evidence="5">Cell membrane</location>
        <topology evidence="5">Lipid-anchor</topology>
    </subcellularLocation>
</comment>
<dbReference type="Pfam" id="PF01547">
    <property type="entry name" value="SBP_bac_1"/>
    <property type="match status" value="1"/>
</dbReference>
<protein>
    <recommendedName>
        <fullName evidence="5">Maltodextrin-binding protein</fullName>
    </recommendedName>
</protein>
<gene>
    <name evidence="7" type="ORF">SAMN02746066_01153</name>
</gene>
<feature type="signal peptide" evidence="5">
    <location>
        <begin position="1"/>
        <end position="21"/>
    </location>
</feature>
<dbReference type="GO" id="GO:0042956">
    <property type="term" value="P:maltodextrin transmembrane transport"/>
    <property type="evidence" value="ECO:0007669"/>
    <property type="project" value="TreeGrafter"/>
</dbReference>
<dbReference type="SUPFAM" id="SSF53850">
    <property type="entry name" value="Periplasmic binding protein-like II"/>
    <property type="match status" value="1"/>
</dbReference>
<dbReference type="PROSITE" id="PS51257">
    <property type="entry name" value="PROKAR_LIPOPROTEIN"/>
    <property type="match status" value="1"/>
</dbReference>
<keyword evidence="2 5" id="KW-0813">Transport</keyword>
<feature type="chain" id="PRO_5039751395" description="Maltodextrin-binding protein" evidence="5">
    <location>
        <begin position="22"/>
        <end position="441"/>
    </location>
</feature>
<keyword evidence="5" id="KW-0472">Membrane</keyword>
<keyword evidence="4 5" id="KW-0732">Signal</keyword>
<evidence type="ECO:0000256" key="2">
    <source>
        <dbReference type="ARBA" id="ARBA00022448"/>
    </source>
</evidence>
<dbReference type="InterPro" id="IPR006059">
    <property type="entry name" value="SBP"/>
</dbReference>
<evidence type="ECO:0000313" key="7">
    <source>
        <dbReference type="EMBL" id="SHM20437.1"/>
    </source>
</evidence>
<reference evidence="7 8" key="1">
    <citation type="submission" date="2016-11" db="EMBL/GenBank/DDBJ databases">
        <authorList>
            <person name="Jaros S."/>
            <person name="Januszkiewicz K."/>
            <person name="Wedrychowicz H."/>
        </authorList>
    </citation>
    <scope>NUCLEOTIDE SEQUENCE [LARGE SCALE GENOMIC DNA]</scope>
    <source>
        <strain evidence="7 8">DSM 15930</strain>
    </source>
</reference>
<evidence type="ECO:0000256" key="5">
    <source>
        <dbReference type="RuleBase" id="RU365005"/>
    </source>
</evidence>
<dbReference type="Gene3D" id="3.40.190.10">
    <property type="entry name" value="Periplasmic binding protein-like II"/>
    <property type="match status" value="2"/>
</dbReference>
<evidence type="ECO:0000256" key="4">
    <source>
        <dbReference type="ARBA" id="ARBA00022729"/>
    </source>
</evidence>
<accession>A0A1M7GX15</accession>
<evidence type="ECO:0000313" key="8">
    <source>
        <dbReference type="Proteomes" id="UP000184038"/>
    </source>
</evidence>
<keyword evidence="5" id="KW-1003">Cell membrane</keyword>